<dbReference type="Gene3D" id="3.90.176.10">
    <property type="entry name" value="Toxin ADP-ribosyltransferase, Chain A, domain 1"/>
    <property type="match status" value="1"/>
</dbReference>
<dbReference type="PROSITE" id="PS51996">
    <property type="entry name" value="TR_MART"/>
    <property type="match status" value="1"/>
</dbReference>
<reference evidence="1" key="1">
    <citation type="submission" date="2019-09" db="EMBL/GenBank/DDBJ databases">
        <authorList>
            <person name="Needham M D."/>
        </authorList>
    </citation>
    <scope>NUCLEOTIDE SEQUENCE</scope>
</reference>
<sequence length="697" mass="83437">MNLTKLEKVLKNQIKLSKNEKSSLINFIDYIPMYDIYSNQLHLVNKSQLYDKMIHSHYRFVDKQLFDWLNNKYKKLFKKKNLNFDETQNLKNLKKNIKFLENYDIAKINKKSIEILYNFSPEVGLDITICKRKSFIPYFEHLKPYYSKDELINLGFNMGKIKKINKDVLVDPEIHYKICKKISKNDITAAKLLEDCVYIKNNDAKNLIKYYSLYGSYFINKSLRSILGKNGKLDKKKKLNNSMLLSFANQLINTIKNSPPLDQDYIVYRFITDDSYLRNLKVGSLFTETGIMSTTRDPFYSNDNNDAFGFILMKIKLPKNIKGLALNIECYSYFPYEQELILPPLARFKLISKNDNFNYYHIDKNFQKKIKKKYEFEFHDFLPIPNFQTILNPISKKYLDLMKIELNGNTYIEKANYFVENYTNSINELYIKIDNEEYRINTIWYDSTGPYKKFYYFETNTGFSLTIYNKTARVILFIEINTEISVNYFMKWNSSFDGKEIIDDENLIELVTKLAYSFKIPEILIHFNYCSFDYFSSNYNSMIEKDILDCFSFPIDFYNYFTKNIKRFRNIPTMKTGFNYFQLDKLKKMKSSDINDINLKDFLKENNKKSLSELFVLIIEEKFYFYNSFLENINTIFEAESNPFNYMYYSLNAYKYLFDKNIIKSIPNIEKTLQIKKNIIDSFDYKELFKSRFRLTD</sequence>
<evidence type="ECO:0000313" key="1">
    <source>
        <dbReference type="EMBL" id="VVU94396.1"/>
    </source>
</evidence>
<gene>
    <name evidence="1" type="ORF">CPAV1605_118</name>
</gene>
<dbReference type="AlphaFoldDB" id="A0A5E8CH85"/>
<protein>
    <recommendedName>
        <fullName evidence="2">ADP ribosyltransferase domain-containing protein</fullName>
    </recommendedName>
</protein>
<organism evidence="1">
    <name type="scientific">seawater metagenome</name>
    <dbReference type="NCBI Taxonomy" id="1561972"/>
    <lineage>
        <taxon>unclassified sequences</taxon>
        <taxon>metagenomes</taxon>
        <taxon>ecological metagenomes</taxon>
    </lineage>
</organism>
<proteinExistence type="predicted"/>
<accession>A0A5E8CH85</accession>
<dbReference type="EMBL" id="CABVLZ010000001">
    <property type="protein sequence ID" value="VVU94396.1"/>
    <property type="molecule type" value="Genomic_DNA"/>
</dbReference>
<dbReference type="SUPFAM" id="SSF56399">
    <property type="entry name" value="ADP-ribosylation"/>
    <property type="match status" value="1"/>
</dbReference>
<evidence type="ECO:0008006" key="2">
    <source>
        <dbReference type="Google" id="ProtNLM"/>
    </source>
</evidence>
<name>A0A5E8CH85_9ZZZZ</name>